<name>A0ABU8LQM1_9MICO</name>
<dbReference type="GO" id="GO:0005524">
    <property type="term" value="F:ATP binding"/>
    <property type="evidence" value="ECO:0007669"/>
    <property type="project" value="UniProtKB-KW"/>
</dbReference>
<feature type="domain" description="ABC transporter" evidence="5">
    <location>
        <begin position="272"/>
        <end position="493"/>
    </location>
</feature>
<dbReference type="PROSITE" id="PS00211">
    <property type="entry name" value="ABC_TRANSPORTER_1"/>
    <property type="match status" value="2"/>
</dbReference>
<dbReference type="InterPro" id="IPR017871">
    <property type="entry name" value="ABC_transporter-like_CS"/>
</dbReference>
<dbReference type="CDD" id="cd03257">
    <property type="entry name" value="ABC_NikE_OppD_transporters"/>
    <property type="match status" value="2"/>
</dbReference>
<evidence type="ECO:0000259" key="5">
    <source>
        <dbReference type="PROSITE" id="PS50893"/>
    </source>
</evidence>
<evidence type="ECO:0000256" key="3">
    <source>
        <dbReference type="ARBA" id="ARBA00022741"/>
    </source>
</evidence>
<reference evidence="6 7" key="1">
    <citation type="submission" date="2024-02" db="EMBL/GenBank/DDBJ databases">
        <authorList>
            <person name="Saticioglu I.B."/>
        </authorList>
    </citation>
    <scope>NUCLEOTIDE SEQUENCE [LARGE SCALE GENOMIC DNA]</scope>
    <source>
        <strain evidence="6 7">Mu-86</strain>
    </source>
</reference>
<evidence type="ECO:0000313" key="6">
    <source>
        <dbReference type="EMBL" id="MEJ1154486.1"/>
    </source>
</evidence>
<dbReference type="PROSITE" id="PS50893">
    <property type="entry name" value="ABC_TRANSPORTER_2"/>
    <property type="match status" value="2"/>
</dbReference>
<dbReference type="InterPro" id="IPR027417">
    <property type="entry name" value="P-loop_NTPase"/>
</dbReference>
<dbReference type="PANTHER" id="PTHR43776">
    <property type="entry name" value="TRANSPORT ATP-BINDING PROTEIN"/>
    <property type="match status" value="1"/>
</dbReference>
<feature type="domain" description="ABC transporter" evidence="5">
    <location>
        <begin position="7"/>
        <end position="254"/>
    </location>
</feature>
<keyword evidence="3" id="KW-0547">Nucleotide-binding</keyword>
<accession>A0ABU8LQM1</accession>
<organism evidence="6 7">
    <name type="scientific">Microbacterium marmarense</name>
    <dbReference type="NCBI Taxonomy" id="3122051"/>
    <lineage>
        <taxon>Bacteria</taxon>
        <taxon>Bacillati</taxon>
        <taxon>Actinomycetota</taxon>
        <taxon>Actinomycetes</taxon>
        <taxon>Micrococcales</taxon>
        <taxon>Microbacteriaceae</taxon>
        <taxon>Microbacterium</taxon>
    </lineage>
</organism>
<dbReference type="Gene3D" id="3.40.50.300">
    <property type="entry name" value="P-loop containing nucleotide triphosphate hydrolases"/>
    <property type="match status" value="2"/>
</dbReference>
<dbReference type="RefSeq" id="WP_337336923.1">
    <property type="nucleotide sequence ID" value="NZ_JBBDGL010000001.1"/>
</dbReference>
<dbReference type="InterPro" id="IPR050319">
    <property type="entry name" value="ABC_transp_ATP-bind"/>
</dbReference>
<evidence type="ECO:0000313" key="7">
    <source>
        <dbReference type="Proteomes" id="UP001368654"/>
    </source>
</evidence>
<dbReference type="Proteomes" id="UP001368654">
    <property type="component" value="Unassembled WGS sequence"/>
</dbReference>
<dbReference type="InterPro" id="IPR003593">
    <property type="entry name" value="AAA+_ATPase"/>
</dbReference>
<dbReference type="SUPFAM" id="SSF52540">
    <property type="entry name" value="P-loop containing nucleoside triphosphate hydrolases"/>
    <property type="match status" value="2"/>
</dbReference>
<proteinExistence type="inferred from homology"/>
<evidence type="ECO:0000256" key="1">
    <source>
        <dbReference type="ARBA" id="ARBA00005417"/>
    </source>
</evidence>
<sequence>MSALVQVKSLEVAYRSRGQRVRAVDGISFEIERGQLFGLIGESGSGKSSVAMALTRYASRNAEIHAERLRVAGQDLLALHGTALREYRRNDIGVVYQEPGRALNPTATVGAQIAEAHRLGGVAKSRAQKAAVRSLAEVGMPNPQAVAYRYPHELSGGQQQRAMVAMALANRPQLLILDEPTTGLDPHAQADVLSLVKRLQRELGFATLLISHDLPTVAAYCDRLAVLERGRIVDTVSSHAIAATAGFSIAPLEGLGHRAAAPHRFSRGERVLVASKVTKKFGSFVAVNDVSLHIDRGETLALVGESGCGKTTLARALAGLTTHEGSVTINAPTSPPPVQFVFQSPESSLNPRRTVAQTLGRAIELLHGDRSPEQLAASTGLSADTLAKLPHQLSGGQKQRVAIARAFAGRSSVIVCDETTSALDTRLRATILDLLIELQERTAVSYLFISHDLTAVQRIAHRVAVMQNARLVETAAASAIFERPQHPYTQRLLAAAAAARGRNTG</sequence>
<evidence type="ECO:0000256" key="2">
    <source>
        <dbReference type="ARBA" id="ARBA00022448"/>
    </source>
</evidence>
<dbReference type="InterPro" id="IPR003439">
    <property type="entry name" value="ABC_transporter-like_ATP-bd"/>
</dbReference>
<keyword evidence="7" id="KW-1185">Reference proteome</keyword>
<comment type="similarity">
    <text evidence="1">Belongs to the ABC transporter superfamily.</text>
</comment>
<comment type="caution">
    <text evidence="6">The sequence shown here is derived from an EMBL/GenBank/DDBJ whole genome shotgun (WGS) entry which is preliminary data.</text>
</comment>
<gene>
    <name evidence="6" type="ORF">WDU96_02595</name>
</gene>
<evidence type="ECO:0000256" key="4">
    <source>
        <dbReference type="ARBA" id="ARBA00022840"/>
    </source>
</evidence>
<dbReference type="Pfam" id="PF00005">
    <property type="entry name" value="ABC_tran"/>
    <property type="match status" value="2"/>
</dbReference>
<dbReference type="EMBL" id="JBBDGL010000001">
    <property type="protein sequence ID" value="MEJ1154486.1"/>
    <property type="molecule type" value="Genomic_DNA"/>
</dbReference>
<keyword evidence="4 6" id="KW-0067">ATP-binding</keyword>
<dbReference type="SMART" id="SM00382">
    <property type="entry name" value="AAA"/>
    <property type="match status" value="2"/>
</dbReference>
<keyword evidence="2" id="KW-0813">Transport</keyword>
<dbReference type="PANTHER" id="PTHR43776:SF7">
    <property type="entry name" value="D,D-DIPEPTIDE TRANSPORT ATP-BINDING PROTEIN DDPF-RELATED"/>
    <property type="match status" value="1"/>
</dbReference>
<protein>
    <submittedName>
        <fullName evidence="6">ABC transporter ATP-binding protein</fullName>
    </submittedName>
</protein>